<keyword evidence="3" id="KW-1185">Reference proteome</keyword>
<accession>A0ABN7ZG00</accession>
<protein>
    <submittedName>
        <fullName evidence="2">Uncharacterized protein</fullName>
    </submittedName>
</protein>
<gene>
    <name evidence="2" type="ORF">LMG32289_05525</name>
</gene>
<reference evidence="2 3" key="1">
    <citation type="submission" date="2021-08" db="EMBL/GenBank/DDBJ databases">
        <authorList>
            <person name="Peeters C."/>
        </authorList>
    </citation>
    <scope>NUCLEOTIDE SEQUENCE [LARGE SCALE GENOMIC DNA]</scope>
    <source>
        <strain evidence="2 3">LMG 32289</strain>
    </source>
</reference>
<evidence type="ECO:0000313" key="2">
    <source>
        <dbReference type="EMBL" id="CAG9184133.1"/>
    </source>
</evidence>
<dbReference type="Proteomes" id="UP000706525">
    <property type="component" value="Unassembled WGS sequence"/>
</dbReference>
<proteinExistence type="predicted"/>
<evidence type="ECO:0000256" key="1">
    <source>
        <dbReference type="SAM" id="MobiDB-lite"/>
    </source>
</evidence>
<dbReference type="EMBL" id="CAJZAG010000012">
    <property type="protein sequence ID" value="CAG9184133.1"/>
    <property type="molecule type" value="Genomic_DNA"/>
</dbReference>
<name>A0ABN7ZG00_9BURK</name>
<organism evidence="2 3">
    <name type="scientific">Cupriavidus pampae</name>
    <dbReference type="NCBI Taxonomy" id="659251"/>
    <lineage>
        <taxon>Bacteria</taxon>
        <taxon>Pseudomonadati</taxon>
        <taxon>Pseudomonadota</taxon>
        <taxon>Betaproteobacteria</taxon>
        <taxon>Burkholderiales</taxon>
        <taxon>Burkholderiaceae</taxon>
        <taxon>Cupriavidus</taxon>
    </lineage>
</organism>
<evidence type="ECO:0000313" key="3">
    <source>
        <dbReference type="Proteomes" id="UP000706525"/>
    </source>
</evidence>
<sequence>MTERFYGRVLAPEAKRAVLESLGVEVAPLRSHDDLWFHVRCGIDGYDALGALGDEYEHALARRAPDIHGPLSVVTLGRQARDAEAAYLDFVAAHLGPLPAWHGIQQAALAGEGVQWRAGLSDAQIAAVLAAQGEGMSPAKVGRYPTLDALVARAGGSRHWAEGEIFSFALDDTRFVVMKQIAPASCEMMTFTQNGFHTVLSAYRYTPQELADALMGYMGAAHAPALRYQQAPGTALNGFVVGHRAKLYRRDAGEATIVGVRAEAGRPLVALQFDTTQYTDAPQRAPFLHLELDGTELAATWAPTPPAAPGTVTPDGRRVRVLPDTPPYRDAILLLHGTRIEFTGEDGKTHTGRVGNKYTVDDRAAGRAITVRTEGFHPRNPSAGSATISEEAITRIVELSGGSADYARTPREARIATVAAMRFRAQWDTTFAQPGEREVDAANFSAAAGYTDADRRAIAALAVGQEWVCPTYGRSHTVRRLPDGGLTPDPARMAVIEQEFVAPETPSPPTACASARGTDLQP</sequence>
<feature type="region of interest" description="Disordered" evidence="1">
    <location>
        <begin position="503"/>
        <end position="522"/>
    </location>
</feature>
<comment type="caution">
    <text evidence="2">The sequence shown here is derived from an EMBL/GenBank/DDBJ whole genome shotgun (WGS) entry which is preliminary data.</text>
</comment>